<dbReference type="AlphaFoldDB" id="A0A139ASA8"/>
<dbReference type="PANTHER" id="PTHR14513:SF0">
    <property type="entry name" value="PROTECTION OF TELOMERES PROTEIN 1"/>
    <property type="match status" value="1"/>
</dbReference>
<accession>A0A139ASA8</accession>
<dbReference type="OrthoDB" id="2186770at2759"/>
<dbReference type="GO" id="GO:0000783">
    <property type="term" value="C:nuclear telomere cap complex"/>
    <property type="evidence" value="ECO:0007669"/>
    <property type="project" value="TreeGrafter"/>
</dbReference>
<dbReference type="EMBL" id="KQ965738">
    <property type="protein sequence ID" value="KXS19355.1"/>
    <property type="molecule type" value="Genomic_DNA"/>
</dbReference>
<dbReference type="Gene3D" id="2.40.50.140">
    <property type="entry name" value="Nucleic acid-binding proteins"/>
    <property type="match status" value="1"/>
</dbReference>
<dbReference type="InterPro" id="IPR028389">
    <property type="entry name" value="POT1"/>
</dbReference>
<dbReference type="GO" id="GO:0010521">
    <property type="term" value="F:telomerase inhibitor activity"/>
    <property type="evidence" value="ECO:0007669"/>
    <property type="project" value="TreeGrafter"/>
</dbReference>
<evidence type="ECO:0000313" key="2">
    <source>
        <dbReference type="Proteomes" id="UP000070544"/>
    </source>
</evidence>
<keyword evidence="2" id="KW-1185">Reference proteome</keyword>
<evidence type="ECO:0008006" key="3">
    <source>
        <dbReference type="Google" id="ProtNLM"/>
    </source>
</evidence>
<dbReference type="GO" id="GO:0098505">
    <property type="term" value="F:G-rich strand telomeric DNA binding"/>
    <property type="evidence" value="ECO:0007669"/>
    <property type="project" value="TreeGrafter"/>
</dbReference>
<evidence type="ECO:0000313" key="1">
    <source>
        <dbReference type="EMBL" id="KXS19355.1"/>
    </source>
</evidence>
<organism evidence="1 2">
    <name type="scientific">Gonapodya prolifera (strain JEL478)</name>
    <name type="common">Monoblepharis prolifera</name>
    <dbReference type="NCBI Taxonomy" id="1344416"/>
    <lineage>
        <taxon>Eukaryota</taxon>
        <taxon>Fungi</taxon>
        <taxon>Fungi incertae sedis</taxon>
        <taxon>Chytridiomycota</taxon>
        <taxon>Chytridiomycota incertae sedis</taxon>
        <taxon>Monoblepharidomycetes</taxon>
        <taxon>Monoblepharidales</taxon>
        <taxon>Gonapodyaceae</taxon>
        <taxon>Gonapodya</taxon>
    </lineage>
</organism>
<proteinExistence type="predicted"/>
<dbReference type="InterPro" id="IPR012340">
    <property type="entry name" value="NA-bd_OB-fold"/>
</dbReference>
<protein>
    <recommendedName>
        <fullName evidence="3">Replication factor A C-terminal domain-containing protein</fullName>
    </recommendedName>
</protein>
<gene>
    <name evidence="1" type="ORF">M427DRAFT_448051</name>
</gene>
<reference evidence="1 2" key="1">
    <citation type="journal article" date="2015" name="Genome Biol. Evol.">
        <title>Phylogenomic analyses indicate that early fungi evolved digesting cell walls of algal ancestors of land plants.</title>
        <authorList>
            <person name="Chang Y."/>
            <person name="Wang S."/>
            <person name="Sekimoto S."/>
            <person name="Aerts A.L."/>
            <person name="Choi C."/>
            <person name="Clum A."/>
            <person name="LaButti K.M."/>
            <person name="Lindquist E.A."/>
            <person name="Yee Ngan C."/>
            <person name="Ohm R.A."/>
            <person name="Salamov A.A."/>
            <person name="Grigoriev I.V."/>
            <person name="Spatafora J.W."/>
            <person name="Berbee M.L."/>
        </authorList>
    </citation>
    <scope>NUCLEOTIDE SEQUENCE [LARGE SCALE GENOMIC DNA]</scope>
    <source>
        <strain evidence="1 2">JEL478</strain>
    </source>
</reference>
<dbReference type="PANTHER" id="PTHR14513">
    <property type="entry name" value="PROTECTION OF TELOMERES 1"/>
    <property type="match status" value="1"/>
</dbReference>
<dbReference type="STRING" id="1344416.A0A139ASA8"/>
<dbReference type="GO" id="GO:0016233">
    <property type="term" value="P:telomere capping"/>
    <property type="evidence" value="ECO:0007669"/>
    <property type="project" value="TreeGrafter"/>
</dbReference>
<dbReference type="GO" id="GO:0032210">
    <property type="term" value="P:regulation of telomere maintenance via telomerase"/>
    <property type="evidence" value="ECO:0007669"/>
    <property type="project" value="TreeGrafter"/>
</dbReference>
<sequence>MLPDQLKPLAAVRQSTRIPNRFRCRAEIIDHRPSFLEDFCRPFCSMCNESCPPRPEPRCPSCNLELDRNAQYIYMFSVLLDDGRDQLEVVLHGPDAEAFLDIPACNLYKDVTQRERLRMKLLGLVGTRIECQVESYRAFHEAKRFRLIA</sequence>
<dbReference type="Proteomes" id="UP000070544">
    <property type="component" value="Unassembled WGS sequence"/>
</dbReference>
<name>A0A139ASA8_GONPJ</name>
<dbReference type="SUPFAM" id="SSF50249">
    <property type="entry name" value="Nucleic acid-binding proteins"/>
    <property type="match status" value="1"/>
</dbReference>